<dbReference type="SUPFAM" id="SSF53474">
    <property type="entry name" value="alpha/beta-Hydrolases"/>
    <property type="match status" value="1"/>
</dbReference>
<evidence type="ECO:0000313" key="6">
    <source>
        <dbReference type="Proteomes" id="UP000030753"/>
    </source>
</evidence>
<dbReference type="Pfam" id="PF00561">
    <property type="entry name" value="Abhydrolase_1"/>
    <property type="match status" value="1"/>
</dbReference>
<name>W9HVV2_FUSOX</name>
<dbReference type="InterPro" id="IPR013595">
    <property type="entry name" value="Pept_S33_TAP-like_C"/>
</dbReference>
<organism evidence="5 6">
    <name type="scientific">Fusarium oxysporum NRRL 32931</name>
    <dbReference type="NCBI Taxonomy" id="660029"/>
    <lineage>
        <taxon>Eukaryota</taxon>
        <taxon>Fungi</taxon>
        <taxon>Dikarya</taxon>
        <taxon>Ascomycota</taxon>
        <taxon>Pezizomycotina</taxon>
        <taxon>Sordariomycetes</taxon>
        <taxon>Hypocreomycetidae</taxon>
        <taxon>Hypocreales</taxon>
        <taxon>Nectriaceae</taxon>
        <taxon>Fusarium</taxon>
        <taxon>Fusarium oxysporum species complex</taxon>
    </lineage>
</organism>
<dbReference type="Pfam" id="PF08386">
    <property type="entry name" value="Abhydrolase_4"/>
    <property type="match status" value="1"/>
</dbReference>
<dbReference type="PANTHER" id="PTHR43248">
    <property type="entry name" value="2-SUCCINYL-6-HYDROXY-2,4-CYCLOHEXADIENE-1-CARBOXYLATE SYNTHASE"/>
    <property type="match status" value="1"/>
</dbReference>
<dbReference type="AlphaFoldDB" id="W9HVV2"/>
<accession>W9HVV2</accession>
<comment type="similarity">
    <text evidence="1">Belongs to the peptidase S33 family.</text>
</comment>
<evidence type="ECO:0000259" key="3">
    <source>
        <dbReference type="Pfam" id="PF00561"/>
    </source>
</evidence>
<dbReference type="Proteomes" id="UP000030753">
    <property type="component" value="Unassembled WGS sequence"/>
</dbReference>
<reference evidence="5 6" key="1">
    <citation type="submission" date="2011-06" db="EMBL/GenBank/DDBJ databases">
        <title>The Genome Sequence of Fusarium oxysporum FOSC 3-a.</title>
        <authorList>
            <consortium name="The Broad Institute Genome Sequencing Platform"/>
            <person name="Ma L.-J."/>
            <person name="Gale L.R."/>
            <person name="Schwartz D.C."/>
            <person name="Zhou S."/>
            <person name="Corby-Kistler H."/>
            <person name="Young S.K."/>
            <person name="Zeng Q."/>
            <person name="Gargeya S."/>
            <person name="Fitzgerald M."/>
            <person name="Haas B."/>
            <person name="Abouelleil A."/>
            <person name="Alvarado L."/>
            <person name="Arachchi H.M."/>
            <person name="Berlin A."/>
            <person name="Brown A."/>
            <person name="Chapman S.B."/>
            <person name="Chen Z."/>
            <person name="Dunbar C."/>
            <person name="Freedman E."/>
            <person name="Gearin G."/>
            <person name="Gellesch M."/>
            <person name="Goldberg J."/>
            <person name="Griggs A."/>
            <person name="Gujja S."/>
            <person name="Heiman D."/>
            <person name="Howarth C."/>
            <person name="Larson L."/>
            <person name="Lui A."/>
            <person name="MacDonald P.J.P."/>
            <person name="Mehta T."/>
            <person name="Montmayeur A."/>
            <person name="Murphy C."/>
            <person name="Neiman D."/>
            <person name="Pearson M."/>
            <person name="Priest M."/>
            <person name="Roberts A."/>
            <person name="Saif S."/>
            <person name="Shea T."/>
            <person name="Shenoy N."/>
            <person name="Sisk P."/>
            <person name="Stolte C."/>
            <person name="Sykes S."/>
            <person name="Wortman J."/>
            <person name="Nusbaum C."/>
            <person name="Birren B."/>
        </authorList>
    </citation>
    <scope>NUCLEOTIDE SEQUENCE [LARGE SCALE GENOMIC DNA]</scope>
    <source>
        <strain evidence="6">FOSC 3-a</strain>
    </source>
</reference>
<evidence type="ECO:0000256" key="2">
    <source>
        <dbReference type="ARBA" id="ARBA00022801"/>
    </source>
</evidence>
<dbReference type="InterPro" id="IPR051601">
    <property type="entry name" value="Serine_prot/Carboxylest_S33"/>
</dbReference>
<sequence>MLSLPDIKCRHMLLPIFFLHKLGVGARAFRPRDTSFDWASIKAQPDLDWAPCYENFTCTKLEVPLDYSNSRVGTTEIAFIKYSPSDVSNQSQDLILNFGGPGGSGIEATTSYISAITSLLGSNYNIVSFDPRGVGHSGPVVDCFPNNAEARQNFANDFYGETINASSTSLATQFYSSALFGEWCTEAIGRNDTRGLHISTPAVAQDLLTYAKAKQRAAGKEEADAQIWYYGMSYGTVLGTTFASLFPEHVGRIILDGVVDAEDYYQNGWKSNLYQTDQALAKFSTFCHEAGPNKCSFWGPSAQNISDRLDDILASLKKNPIPVTSLGDSGSSTTGMATYSDLKTIMLESLYQPVAQFPVLSDTLIDLEKGIGFDPSLASDFLLGPDVNSLIKCIDGYDQNNISSVRDYWKYTGILTSQSQYFGEVWPNNAGPALCRSLQLDIPNIDKYKASGPFLPSASKTSNPLLFISSSIDPVAPVVGAHKMSRGFVGSVVLIQEAVGHTAIAQGGSDCMFKHIQAYLNDSRKLPPADTVCEMQLVPFKDQLVSEFGV</sequence>
<evidence type="ECO:0000256" key="1">
    <source>
        <dbReference type="ARBA" id="ARBA00010088"/>
    </source>
</evidence>
<protein>
    <submittedName>
        <fullName evidence="5">Uncharacterized protein</fullName>
    </submittedName>
</protein>
<feature type="domain" description="Peptidase S33 tripeptidyl aminopeptidase-like C-terminal" evidence="4">
    <location>
        <begin position="457"/>
        <end position="533"/>
    </location>
</feature>
<gene>
    <name evidence="5" type="ORF">FOYG_14098</name>
</gene>
<dbReference type="EMBL" id="JH717847">
    <property type="protein sequence ID" value="EWY84346.1"/>
    <property type="molecule type" value="Genomic_DNA"/>
</dbReference>
<dbReference type="InterPro" id="IPR029058">
    <property type="entry name" value="AB_hydrolase_fold"/>
</dbReference>
<evidence type="ECO:0000313" key="5">
    <source>
        <dbReference type="EMBL" id="EWY84346.1"/>
    </source>
</evidence>
<dbReference type="PANTHER" id="PTHR43248:SF25">
    <property type="entry name" value="AB HYDROLASE-1 DOMAIN-CONTAINING PROTEIN-RELATED"/>
    <property type="match status" value="1"/>
</dbReference>
<dbReference type="GO" id="GO:0016787">
    <property type="term" value="F:hydrolase activity"/>
    <property type="evidence" value="ECO:0007669"/>
    <property type="project" value="UniProtKB-KW"/>
</dbReference>
<dbReference type="InterPro" id="IPR000073">
    <property type="entry name" value="AB_hydrolase_1"/>
</dbReference>
<proteinExistence type="inferred from homology"/>
<evidence type="ECO:0000259" key="4">
    <source>
        <dbReference type="Pfam" id="PF08386"/>
    </source>
</evidence>
<dbReference type="HOGENOM" id="CLU_013364_5_2_1"/>
<dbReference type="Gene3D" id="3.40.50.1820">
    <property type="entry name" value="alpha/beta hydrolase"/>
    <property type="match status" value="1"/>
</dbReference>
<feature type="domain" description="AB hydrolase-1" evidence="3">
    <location>
        <begin position="95"/>
        <end position="277"/>
    </location>
</feature>
<dbReference type="OrthoDB" id="425534at2759"/>
<keyword evidence="2" id="KW-0378">Hydrolase</keyword>